<accession>A0ACB9RPR1</accession>
<proteinExistence type="predicted"/>
<comment type="caution">
    <text evidence="1">The sequence shown here is derived from an EMBL/GenBank/DDBJ whole genome shotgun (WGS) entry which is preliminary data.</text>
</comment>
<dbReference type="EMBL" id="CM042882">
    <property type="protein sequence ID" value="KAI4381045.1"/>
    <property type="molecule type" value="Genomic_DNA"/>
</dbReference>
<reference evidence="2" key="1">
    <citation type="journal article" date="2023" name="Front. Plant Sci.">
        <title>Chromosomal-level genome assembly of Melastoma candidum provides insights into trichome evolution.</title>
        <authorList>
            <person name="Zhong Y."/>
            <person name="Wu W."/>
            <person name="Sun C."/>
            <person name="Zou P."/>
            <person name="Liu Y."/>
            <person name="Dai S."/>
            <person name="Zhou R."/>
        </authorList>
    </citation>
    <scope>NUCLEOTIDE SEQUENCE [LARGE SCALE GENOMIC DNA]</scope>
</reference>
<dbReference type="Proteomes" id="UP001057402">
    <property type="component" value="Chromosome 3"/>
</dbReference>
<gene>
    <name evidence="1" type="ORF">MLD38_007162</name>
</gene>
<organism evidence="1 2">
    <name type="scientific">Melastoma candidum</name>
    <dbReference type="NCBI Taxonomy" id="119954"/>
    <lineage>
        <taxon>Eukaryota</taxon>
        <taxon>Viridiplantae</taxon>
        <taxon>Streptophyta</taxon>
        <taxon>Embryophyta</taxon>
        <taxon>Tracheophyta</taxon>
        <taxon>Spermatophyta</taxon>
        <taxon>Magnoliopsida</taxon>
        <taxon>eudicotyledons</taxon>
        <taxon>Gunneridae</taxon>
        <taxon>Pentapetalae</taxon>
        <taxon>rosids</taxon>
        <taxon>malvids</taxon>
        <taxon>Myrtales</taxon>
        <taxon>Melastomataceae</taxon>
        <taxon>Melastomatoideae</taxon>
        <taxon>Melastomateae</taxon>
        <taxon>Melastoma</taxon>
    </lineage>
</organism>
<evidence type="ECO:0000313" key="2">
    <source>
        <dbReference type="Proteomes" id="UP001057402"/>
    </source>
</evidence>
<evidence type="ECO:0000313" key="1">
    <source>
        <dbReference type="EMBL" id="KAI4381045.1"/>
    </source>
</evidence>
<protein>
    <submittedName>
        <fullName evidence="1">Uncharacterized protein</fullName>
    </submittedName>
</protein>
<keyword evidence="2" id="KW-1185">Reference proteome</keyword>
<name>A0ACB9RPR1_9MYRT</name>
<sequence length="125" mass="13701">MWVRKALSFNRDRATSSALTPNAHKSKSLQIDHRDGNDFGSVNSKRRRKGGCFSFKEVSMEPETASTLTEVDSSKLKAEIMRWAKAVVAYARQVSGRFGISSANNDSRRHSNKSGADSYGDVGSG</sequence>